<comment type="caution">
    <text evidence="2">The sequence shown here is derived from an EMBL/GenBank/DDBJ whole genome shotgun (WGS) entry which is preliminary data.</text>
</comment>
<evidence type="ECO:0000313" key="3">
    <source>
        <dbReference type="Proteomes" id="UP001182556"/>
    </source>
</evidence>
<name>A0AAD9FQ19_PAPLA</name>
<dbReference type="EMBL" id="JAODAN010000011">
    <property type="protein sequence ID" value="KAK1921447.1"/>
    <property type="molecule type" value="Genomic_DNA"/>
</dbReference>
<proteinExistence type="predicted"/>
<feature type="compositionally biased region" description="Polar residues" evidence="1">
    <location>
        <begin position="8"/>
        <end position="32"/>
    </location>
</feature>
<evidence type="ECO:0000256" key="1">
    <source>
        <dbReference type="SAM" id="MobiDB-lite"/>
    </source>
</evidence>
<keyword evidence="3" id="KW-1185">Reference proteome</keyword>
<sequence length="594" mass="65712">MAPLDTVKYSNPPSATASSGHFPTLPSVSESGSHPGGLATTAVPQDRWLIQTLSLTTKAITNHGRVQVPSKLELEARGHPLDVEEIRDPNAGTELSRLWHTQHPVVIPSGDDCLRIQLMGLVMEGTLRRYLDANEDTLQDMQTEGVDGSAIGPQISEWFESAKDAVFRGELTDVTKSNEQPIEGMTRFEEVGKLQTFRVEAAPRDREEPTVLETKFGKALPAGLHPQVCQAIWGSSPDNPLPPLCPDECLWHDTSSSSIPGLTCDHLTRVNPEQLYKEFEQARFGDGQFQSLPHKQLCRGTQWRCVPLDWAGRFPVRPDLSSTVGFVHGQTTRSDGEEAKNGHGLDIILSDHLISDSDPQCIPGFHSAAGSSLNRAIMSKVSRSLAHSILALNNDEMAGLFQEVQKEQNKESDKRERLIQTLLDRALVVRAMSRDLEVEVDKEAPTHHDLTNHKVAELFEEVQKEQDKDSYERGRILQTLLDRALVVGAMSRYSKVEVDKEECVAMVALPLTESGPFRRLRVTIGEPPVNEGAAIRTQLLEYTWKVEDAPKREDPPEPEDPLSPRNRLRSNSTPKEVGSCSPCHSARLTTGDAG</sequence>
<accession>A0AAD9FQ19</accession>
<dbReference type="AlphaFoldDB" id="A0AAD9FQ19"/>
<gene>
    <name evidence="2" type="ORF">DB88DRAFT_475316</name>
</gene>
<evidence type="ECO:0000313" key="2">
    <source>
        <dbReference type="EMBL" id="KAK1921447.1"/>
    </source>
</evidence>
<feature type="region of interest" description="Disordered" evidence="1">
    <location>
        <begin position="547"/>
        <end position="594"/>
    </location>
</feature>
<organism evidence="2 3">
    <name type="scientific">Papiliotrema laurentii</name>
    <name type="common">Cryptococcus laurentii</name>
    <dbReference type="NCBI Taxonomy" id="5418"/>
    <lineage>
        <taxon>Eukaryota</taxon>
        <taxon>Fungi</taxon>
        <taxon>Dikarya</taxon>
        <taxon>Basidiomycota</taxon>
        <taxon>Agaricomycotina</taxon>
        <taxon>Tremellomycetes</taxon>
        <taxon>Tremellales</taxon>
        <taxon>Rhynchogastremaceae</taxon>
        <taxon>Papiliotrema</taxon>
    </lineage>
</organism>
<protein>
    <submittedName>
        <fullName evidence="2">Uncharacterized protein</fullName>
    </submittedName>
</protein>
<reference evidence="2" key="1">
    <citation type="submission" date="2023-02" db="EMBL/GenBank/DDBJ databases">
        <title>Identification and recombinant expression of a fungal hydrolase from Papiliotrema laurentii that hydrolyzes apple cutin and clears colloidal polyester polyurethane.</title>
        <authorList>
            <consortium name="DOE Joint Genome Institute"/>
            <person name="Roman V.A."/>
            <person name="Bojanowski C."/>
            <person name="Crable B.R."/>
            <person name="Wagner D.N."/>
            <person name="Hung C.S."/>
            <person name="Nadeau L.J."/>
            <person name="Schratz L."/>
            <person name="Haridas S."/>
            <person name="Pangilinan J."/>
            <person name="Lipzen A."/>
            <person name="Na H."/>
            <person name="Yan M."/>
            <person name="Ng V."/>
            <person name="Grigoriev I.V."/>
            <person name="Spatafora J.W."/>
            <person name="Barlow D."/>
            <person name="Biffinger J."/>
            <person name="Kelley-Loughnane N."/>
            <person name="Varaljay V.A."/>
            <person name="Crookes-Goodson W.J."/>
        </authorList>
    </citation>
    <scope>NUCLEOTIDE SEQUENCE</scope>
    <source>
        <strain evidence="2">5307AH</strain>
    </source>
</reference>
<feature type="region of interest" description="Disordered" evidence="1">
    <location>
        <begin position="1"/>
        <end position="40"/>
    </location>
</feature>
<dbReference type="Proteomes" id="UP001182556">
    <property type="component" value="Unassembled WGS sequence"/>
</dbReference>